<evidence type="ECO:0000313" key="2">
    <source>
        <dbReference type="Proteomes" id="UP001055811"/>
    </source>
</evidence>
<accession>A0ACB9DYW0</accession>
<protein>
    <submittedName>
        <fullName evidence="1">Uncharacterized protein</fullName>
    </submittedName>
</protein>
<name>A0ACB9DYW0_CICIN</name>
<dbReference type="Proteomes" id="UP001055811">
    <property type="component" value="Linkage Group LG04"/>
</dbReference>
<organism evidence="1 2">
    <name type="scientific">Cichorium intybus</name>
    <name type="common">Chicory</name>
    <dbReference type="NCBI Taxonomy" id="13427"/>
    <lineage>
        <taxon>Eukaryota</taxon>
        <taxon>Viridiplantae</taxon>
        <taxon>Streptophyta</taxon>
        <taxon>Embryophyta</taxon>
        <taxon>Tracheophyta</taxon>
        <taxon>Spermatophyta</taxon>
        <taxon>Magnoliopsida</taxon>
        <taxon>eudicotyledons</taxon>
        <taxon>Gunneridae</taxon>
        <taxon>Pentapetalae</taxon>
        <taxon>asterids</taxon>
        <taxon>campanulids</taxon>
        <taxon>Asterales</taxon>
        <taxon>Asteraceae</taxon>
        <taxon>Cichorioideae</taxon>
        <taxon>Cichorieae</taxon>
        <taxon>Cichoriinae</taxon>
        <taxon>Cichorium</taxon>
    </lineage>
</organism>
<evidence type="ECO:0000313" key="1">
    <source>
        <dbReference type="EMBL" id="KAI3751819.1"/>
    </source>
</evidence>
<reference evidence="1 2" key="2">
    <citation type="journal article" date="2022" name="Mol. Ecol. Resour.">
        <title>The genomes of chicory, endive, great burdock and yacon provide insights into Asteraceae paleo-polyploidization history and plant inulin production.</title>
        <authorList>
            <person name="Fan W."/>
            <person name="Wang S."/>
            <person name="Wang H."/>
            <person name="Wang A."/>
            <person name="Jiang F."/>
            <person name="Liu H."/>
            <person name="Zhao H."/>
            <person name="Xu D."/>
            <person name="Zhang Y."/>
        </authorList>
    </citation>
    <scope>NUCLEOTIDE SEQUENCE [LARGE SCALE GENOMIC DNA]</scope>
    <source>
        <strain evidence="2">cv. Punajuju</strain>
        <tissue evidence="1">Leaves</tissue>
    </source>
</reference>
<comment type="caution">
    <text evidence="1">The sequence shown here is derived from an EMBL/GenBank/DDBJ whole genome shotgun (WGS) entry which is preliminary data.</text>
</comment>
<proteinExistence type="predicted"/>
<reference evidence="2" key="1">
    <citation type="journal article" date="2022" name="Mol. Ecol. Resour.">
        <title>The genomes of chicory, endive, great burdock and yacon provide insights into Asteraceae palaeo-polyploidization history and plant inulin production.</title>
        <authorList>
            <person name="Fan W."/>
            <person name="Wang S."/>
            <person name="Wang H."/>
            <person name="Wang A."/>
            <person name="Jiang F."/>
            <person name="Liu H."/>
            <person name="Zhao H."/>
            <person name="Xu D."/>
            <person name="Zhang Y."/>
        </authorList>
    </citation>
    <scope>NUCLEOTIDE SEQUENCE [LARGE SCALE GENOMIC DNA]</scope>
    <source>
        <strain evidence="2">cv. Punajuju</strain>
    </source>
</reference>
<keyword evidence="2" id="KW-1185">Reference proteome</keyword>
<gene>
    <name evidence="1" type="ORF">L2E82_22910</name>
</gene>
<dbReference type="EMBL" id="CM042012">
    <property type="protein sequence ID" value="KAI3751819.1"/>
    <property type="molecule type" value="Genomic_DNA"/>
</dbReference>
<sequence length="68" mass="7744">MQEKHGAGFGKDLDREIEIGAPYQVFCHMSLWEEARALAVWWILLVDSTMELGQGYQISLGCGFWPIN</sequence>